<name>A0A414P833_9FIRM</name>
<dbReference type="EMBL" id="QRHG01000006">
    <property type="protein sequence ID" value="RHF62337.1"/>
    <property type="molecule type" value="Genomic_DNA"/>
</dbReference>
<evidence type="ECO:0000313" key="2">
    <source>
        <dbReference type="EMBL" id="RHF62337.1"/>
    </source>
</evidence>
<organism evidence="2 3">
    <name type="scientific">[Ruminococcus] lactaris</name>
    <dbReference type="NCBI Taxonomy" id="46228"/>
    <lineage>
        <taxon>Bacteria</taxon>
        <taxon>Bacillati</taxon>
        <taxon>Bacillota</taxon>
        <taxon>Clostridia</taxon>
        <taxon>Lachnospirales</taxon>
        <taxon>Lachnospiraceae</taxon>
        <taxon>Mediterraneibacter</taxon>
    </lineage>
</organism>
<evidence type="ECO:0000313" key="3">
    <source>
        <dbReference type="Proteomes" id="UP000284902"/>
    </source>
</evidence>
<protein>
    <submittedName>
        <fullName evidence="2">Uncharacterized protein</fullName>
    </submittedName>
</protein>
<gene>
    <name evidence="2" type="ORF">DW672_03605</name>
</gene>
<reference evidence="2 3" key="1">
    <citation type="submission" date="2018-08" db="EMBL/GenBank/DDBJ databases">
        <title>A genome reference for cultivated species of the human gut microbiota.</title>
        <authorList>
            <person name="Zou Y."/>
            <person name="Xue W."/>
            <person name="Luo G."/>
        </authorList>
    </citation>
    <scope>NUCLEOTIDE SEQUENCE [LARGE SCALE GENOMIC DNA]</scope>
    <source>
        <strain evidence="2 3">AM25-1LB</strain>
    </source>
</reference>
<comment type="caution">
    <text evidence="2">The sequence shown here is derived from an EMBL/GenBank/DDBJ whole genome shotgun (WGS) entry which is preliminary data.</text>
</comment>
<keyword evidence="1" id="KW-1133">Transmembrane helix</keyword>
<keyword evidence="1" id="KW-0472">Membrane</keyword>
<dbReference type="AlphaFoldDB" id="A0A414P833"/>
<feature type="transmembrane region" description="Helical" evidence="1">
    <location>
        <begin position="7"/>
        <end position="29"/>
    </location>
</feature>
<sequence>MIKIIDAAINLIGALGLFTEVFILGLLLFVDLDKWTVIVPMCPIFVCVIYNEIRTKLIKERRERLRITKMMRGSI</sequence>
<accession>A0A414P833</accession>
<dbReference type="RefSeq" id="WP_118212587.1">
    <property type="nucleotide sequence ID" value="NZ_JAQEAN010000008.1"/>
</dbReference>
<evidence type="ECO:0000256" key="1">
    <source>
        <dbReference type="SAM" id="Phobius"/>
    </source>
</evidence>
<keyword evidence="1" id="KW-0812">Transmembrane</keyword>
<proteinExistence type="predicted"/>
<dbReference type="Proteomes" id="UP000284902">
    <property type="component" value="Unassembled WGS sequence"/>
</dbReference>
<feature type="transmembrane region" description="Helical" evidence="1">
    <location>
        <begin position="35"/>
        <end position="53"/>
    </location>
</feature>